<dbReference type="AlphaFoldDB" id="A0AAV2GFX0"/>
<evidence type="ECO:0000313" key="3">
    <source>
        <dbReference type="Proteomes" id="UP001497516"/>
    </source>
</evidence>
<keyword evidence="1" id="KW-0812">Transmembrane</keyword>
<name>A0AAV2GFX0_9ROSI</name>
<gene>
    <name evidence="2" type="ORF">LTRI10_LOCUS49064</name>
</gene>
<feature type="transmembrane region" description="Helical" evidence="1">
    <location>
        <begin position="47"/>
        <end position="66"/>
    </location>
</feature>
<sequence length="74" mass="8670">MSSNQNYDKQEQTDKEVKIISETLQQAVTENQAIAVTENQARNHSGLWMMHFPAYSFALVFLLYFCEDKNYQEC</sequence>
<dbReference type="EMBL" id="OZ034821">
    <property type="protein sequence ID" value="CAL1409579.1"/>
    <property type="molecule type" value="Genomic_DNA"/>
</dbReference>
<reference evidence="2 3" key="1">
    <citation type="submission" date="2024-04" db="EMBL/GenBank/DDBJ databases">
        <authorList>
            <person name="Fracassetti M."/>
        </authorList>
    </citation>
    <scope>NUCLEOTIDE SEQUENCE [LARGE SCALE GENOMIC DNA]</scope>
</reference>
<organism evidence="2 3">
    <name type="scientific">Linum trigynum</name>
    <dbReference type="NCBI Taxonomy" id="586398"/>
    <lineage>
        <taxon>Eukaryota</taxon>
        <taxon>Viridiplantae</taxon>
        <taxon>Streptophyta</taxon>
        <taxon>Embryophyta</taxon>
        <taxon>Tracheophyta</taxon>
        <taxon>Spermatophyta</taxon>
        <taxon>Magnoliopsida</taxon>
        <taxon>eudicotyledons</taxon>
        <taxon>Gunneridae</taxon>
        <taxon>Pentapetalae</taxon>
        <taxon>rosids</taxon>
        <taxon>fabids</taxon>
        <taxon>Malpighiales</taxon>
        <taxon>Linaceae</taxon>
        <taxon>Linum</taxon>
    </lineage>
</organism>
<protein>
    <submittedName>
        <fullName evidence="2">Uncharacterized protein</fullName>
    </submittedName>
</protein>
<keyword evidence="3" id="KW-1185">Reference proteome</keyword>
<accession>A0AAV2GFX0</accession>
<evidence type="ECO:0000256" key="1">
    <source>
        <dbReference type="SAM" id="Phobius"/>
    </source>
</evidence>
<proteinExistence type="predicted"/>
<evidence type="ECO:0000313" key="2">
    <source>
        <dbReference type="EMBL" id="CAL1409579.1"/>
    </source>
</evidence>
<dbReference type="Proteomes" id="UP001497516">
    <property type="component" value="Chromosome 8"/>
</dbReference>
<keyword evidence="1" id="KW-0472">Membrane</keyword>
<keyword evidence="1" id="KW-1133">Transmembrane helix</keyword>